<dbReference type="InterPro" id="IPR027417">
    <property type="entry name" value="P-loop_NTPase"/>
</dbReference>
<dbReference type="AlphaFoldDB" id="A0A645E384"/>
<keyword evidence="2" id="KW-0067">ATP-binding</keyword>
<dbReference type="GO" id="GO:0005743">
    <property type="term" value="C:mitochondrial inner membrane"/>
    <property type="evidence" value="ECO:0007669"/>
    <property type="project" value="TreeGrafter"/>
</dbReference>
<keyword evidence="2" id="KW-0547">Nucleotide-binding</keyword>
<feature type="domain" description="ABC transporter" evidence="1">
    <location>
        <begin position="27"/>
        <end position="82"/>
    </location>
</feature>
<dbReference type="GO" id="GO:0005524">
    <property type="term" value="F:ATP binding"/>
    <property type="evidence" value="ECO:0007669"/>
    <property type="project" value="UniProtKB-KW"/>
</dbReference>
<dbReference type="Pfam" id="PF00005">
    <property type="entry name" value="ABC_tran"/>
    <property type="match status" value="1"/>
</dbReference>
<dbReference type="PROSITE" id="PS00211">
    <property type="entry name" value="ABC_TRANSPORTER_1"/>
    <property type="match status" value="1"/>
</dbReference>
<dbReference type="GO" id="GO:0015421">
    <property type="term" value="F:ABC-type oligopeptide transporter activity"/>
    <property type="evidence" value="ECO:0007669"/>
    <property type="project" value="TreeGrafter"/>
</dbReference>
<accession>A0A645E384</accession>
<evidence type="ECO:0000313" key="2">
    <source>
        <dbReference type="EMBL" id="MPM96036.1"/>
    </source>
</evidence>
<dbReference type="InterPro" id="IPR039421">
    <property type="entry name" value="Type_1_exporter"/>
</dbReference>
<dbReference type="SUPFAM" id="SSF52540">
    <property type="entry name" value="P-loop containing nucleoside triphosphate hydrolases"/>
    <property type="match status" value="1"/>
</dbReference>
<dbReference type="InterPro" id="IPR017871">
    <property type="entry name" value="ABC_transporter-like_CS"/>
</dbReference>
<comment type="caution">
    <text evidence="2">The sequence shown here is derived from an EMBL/GenBank/DDBJ whole genome shotgun (WGS) entry which is preliminary data.</text>
</comment>
<gene>
    <name evidence="2" type="ORF">SDC9_143192</name>
</gene>
<dbReference type="GO" id="GO:0016887">
    <property type="term" value="F:ATP hydrolysis activity"/>
    <property type="evidence" value="ECO:0007669"/>
    <property type="project" value="InterPro"/>
</dbReference>
<dbReference type="EMBL" id="VSSQ01042449">
    <property type="protein sequence ID" value="MPM96036.1"/>
    <property type="molecule type" value="Genomic_DNA"/>
</dbReference>
<dbReference type="Gene3D" id="3.40.50.300">
    <property type="entry name" value="P-loop containing nucleotide triphosphate hydrolases"/>
    <property type="match status" value="1"/>
</dbReference>
<dbReference type="GO" id="GO:0090374">
    <property type="term" value="P:oligopeptide export from mitochondrion"/>
    <property type="evidence" value="ECO:0007669"/>
    <property type="project" value="TreeGrafter"/>
</dbReference>
<organism evidence="2">
    <name type="scientific">bioreactor metagenome</name>
    <dbReference type="NCBI Taxonomy" id="1076179"/>
    <lineage>
        <taxon>unclassified sequences</taxon>
        <taxon>metagenomes</taxon>
        <taxon>ecological metagenomes</taxon>
    </lineage>
</organism>
<proteinExistence type="predicted"/>
<dbReference type="PANTHER" id="PTHR43394">
    <property type="entry name" value="ATP-DEPENDENT PERMEASE MDL1, MITOCHONDRIAL"/>
    <property type="match status" value="1"/>
</dbReference>
<dbReference type="InterPro" id="IPR003439">
    <property type="entry name" value="ABC_transporter-like_ATP-bd"/>
</dbReference>
<name>A0A645E384_9ZZZZ</name>
<protein>
    <submittedName>
        <fullName evidence="2">Putative ABC transporter ATP-binding protein</fullName>
    </submittedName>
</protein>
<reference evidence="2" key="1">
    <citation type="submission" date="2019-08" db="EMBL/GenBank/DDBJ databases">
        <authorList>
            <person name="Kucharzyk K."/>
            <person name="Murdoch R.W."/>
            <person name="Higgins S."/>
            <person name="Loffler F."/>
        </authorList>
    </citation>
    <scope>NUCLEOTIDE SEQUENCE</scope>
</reference>
<sequence>MLFSGTIKDNLRWGNPLATDEEITVACQAAQADVFIRSFPNGYDTVLGQGGVNLSGGQKQRLCIARALVKNPKILILDDSTSAVDTATDAAIRAAFTEKHGDATTIIIAQRITSVMDADRIVVLQDGAIDGVGTHEELMQTNEIYRDVYTSQQKGVA</sequence>
<evidence type="ECO:0000259" key="1">
    <source>
        <dbReference type="Pfam" id="PF00005"/>
    </source>
</evidence>
<dbReference type="PANTHER" id="PTHR43394:SF1">
    <property type="entry name" value="ATP-BINDING CASSETTE SUB-FAMILY B MEMBER 10, MITOCHONDRIAL"/>
    <property type="match status" value="1"/>
</dbReference>